<dbReference type="EMBL" id="LDJG01000018">
    <property type="protein sequence ID" value="KRG56195.1"/>
    <property type="molecule type" value="Genomic_DNA"/>
</dbReference>
<feature type="signal peptide" evidence="1">
    <location>
        <begin position="1"/>
        <end position="20"/>
    </location>
</feature>
<name>A0ABR5NI32_9GAMM</name>
<accession>A0ABR5NI32</accession>
<reference evidence="3 4" key="1">
    <citation type="submission" date="2015-05" db="EMBL/GenBank/DDBJ databases">
        <title>Genome sequencing and analysis of members of genus Stenotrophomonas.</title>
        <authorList>
            <person name="Patil P.P."/>
            <person name="Midha S."/>
            <person name="Patil P.B."/>
        </authorList>
    </citation>
    <scope>NUCLEOTIDE SEQUENCE [LARGE SCALE GENOMIC DNA]</scope>
    <source>
        <strain evidence="3 4">DSM 12575</strain>
    </source>
</reference>
<dbReference type="Proteomes" id="UP000050902">
    <property type="component" value="Unassembled WGS sequence"/>
</dbReference>
<evidence type="ECO:0000256" key="1">
    <source>
        <dbReference type="SAM" id="SignalP"/>
    </source>
</evidence>
<dbReference type="SUPFAM" id="SSF51338">
    <property type="entry name" value="Composite domain of metallo-dependent hydrolases"/>
    <property type="match status" value="1"/>
</dbReference>
<comment type="caution">
    <text evidence="3">The sequence shown here is derived from an EMBL/GenBank/DDBJ whole genome shotgun (WGS) entry which is preliminary data.</text>
</comment>
<dbReference type="Gene3D" id="3.20.20.140">
    <property type="entry name" value="Metal-dependent hydrolases"/>
    <property type="match status" value="1"/>
</dbReference>
<dbReference type="PANTHER" id="PTHR43135:SF3">
    <property type="entry name" value="ALPHA-D-RIBOSE 1-METHYLPHOSPHONATE 5-TRIPHOSPHATE DIPHOSPHATASE"/>
    <property type="match status" value="1"/>
</dbReference>
<gene>
    <name evidence="3" type="ORF">ABB22_12565</name>
</gene>
<dbReference type="InterPro" id="IPR051781">
    <property type="entry name" value="Metallo-dep_Hydrolase"/>
</dbReference>
<dbReference type="PANTHER" id="PTHR43135">
    <property type="entry name" value="ALPHA-D-RIBOSE 1-METHYLPHOSPHONATE 5-TRIPHOSPHATE DIPHOSPHATASE"/>
    <property type="match status" value="1"/>
</dbReference>
<evidence type="ECO:0000259" key="2">
    <source>
        <dbReference type="Pfam" id="PF01979"/>
    </source>
</evidence>
<dbReference type="RefSeq" id="WP_055768269.1">
    <property type="nucleotide sequence ID" value="NZ_LDJG01000018.1"/>
</dbReference>
<organism evidence="3 4">
    <name type="scientific">Stenotrophomonas nitritireducens</name>
    <dbReference type="NCBI Taxonomy" id="83617"/>
    <lineage>
        <taxon>Bacteria</taxon>
        <taxon>Pseudomonadati</taxon>
        <taxon>Pseudomonadota</taxon>
        <taxon>Gammaproteobacteria</taxon>
        <taxon>Lysobacterales</taxon>
        <taxon>Lysobacteraceae</taxon>
        <taxon>Stenotrophomonas</taxon>
    </lineage>
</organism>
<feature type="chain" id="PRO_5046264115" description="Amidohydrolase-related domain-containing protein" evidence="1">
    <location>
        <begin position="21"/>
        <end position="415"/>
    </location>
</feature>
<feature type="domain" description="Amidohydrolase-related" evidence="2">
    <location>
        <begin position="266"/>
        <end position="384"/>
    </location>
</feature>
<protein>
    <recommendedName>
        <fullName evidence="2">Amidohydrolase-related domain-containing protein</fullName>
    </recommendedName>
</protein>
<dbReference type="InterPro" id="IPR032466">
    <property type="entry name" value="Metal_Hydrolase"/>
</dbReference>
<keyword evidence="4" id="KW-1185">Reference proteome</keyword>
<dbReference type="SUPFAM" id="SSF51556">
    <property type="entry name" value="Metallo-dependent hydrolases"/>
    <property type="match status" value="1"/>
</dbReference>
<dbReference type="Pfam" id="PF01979">
    <property type="entry name" value="Amidohydro_1"/>
    <property type="match status" value="1"/>
</dbReference>
<dbReference type="InterPro" id="IPR006680">
    <property type="entry name" value="Amidohydro-rel"/>
</dbReference>
<sequence length="415" mass="42892">MIRERIFVLACTLLSVTAQASDSIAIVHARAHPVSAPVVEDATVVLRDGRIVSVQAGAPAPAGARVVDAGGRNLTPALFHPATQIGLSEVGSGQEATAAGKPRAGYALHYGIDANTQNIEQARADGVARALVVPSAAGDDVFSGRALLLRLRAGADIVERTGDVVQFASIGTDGSRAHSHAAAWQRLHEELGRARAAPAADGGDPEASADAVALQAVASGAAPLAIAAHREADIRQAIALAQRWKLRVVVVGGAEAWRVAPELAAAGIPVVLDPLDALPSDYDRLGARHDNAARLHRAGVSIAFAASAQGIYTSWNAGPSLRQAAGLAAAYGLPDDVALAAITRAPARIWGLDERIGTLAAGADADLVLWDGDPLEPATAPAAVFIAGQEIPLRTRQTRLRDRYLPASLRREAGR</sequence>
<evidence type="ECO:0000313" key="4">
    <source>
        <dbReference type="Proteomes" id="UP000050902"/>
    </source>
</evidence>
<keyword evidence="1" id="KW-0732">Signal</keyword>
<dbReference type="Gene3D" id="2.30.40.10">
    <property type="entry name" value="Urease, subunit C, domain 1"/>
    <property type="match status" value="1"/>
</dbReference>
<dbReference type="InterPro" id="IPR011059">
    <property type="entry name" value="Metal-dep_hydrolase_composite"/>
</dbReference>
<proteinExistence type="predicted"/>
<evidence type="ECO:0000313" key="3">
    <source>
        <dbReference type="EMBL" id="KRG56195.1"/>
    </source>
</evidence>